<dbReference type="AlphaFoldDB" id="A0A0C2ZWF3"/>
<evidence type="ECO:0000313" key="1">
    <source>
        <dbReference type="EMBL" id="KIM65798.1"/>
    </source>
</evidence>
<keyword evidence="2" id="KW-1185">Reference proteome</keyword>
<accession>A0A0C2ZWF3</accession>
<dbReference type="Proteomes" id="UP000053989">
    <property type="component" value="Unassembled WGS sequence"/>
</dbReference>
<reference evidence="2" key="2">
    <citation type="submission" date="2015-01" db="EMBL/GenBank/DDBJ databases">
        <title>Evolutionary Origins and Diversification of the Mycorrhizal Mutualists.</title>
        <authorList>
            <consortium name="DOE Joint Genome Institute"/>
            <consortium name="Mycorrhizal Genomics Consortium"/>
            <person name="Kohler A."/>
            <person name="Kuo A."/>
            <person name="Nagy L.G."/>
            <person name="Floudas D."/>
            <person name="Copeland A."/>
            <person name="Barry K.W."/>
            <person name="Cichocki N."/>
            <person name="Veneault-Fourrey C."/>
            <person name="LaButti K."/>
            <person name="Lindquist E.A."/>
            <person name="Lipzen A."/>
            <person name="Lundell T."/>
            <person name="Morin E."/>
            <person name="Murat C."/>
            <person name="Riley R."/>
            <person name="Ohm R."/>
            <person name="Sun H."/>
            <person name="Tunlid A."/>
            <person name="Henrissat B."/>
            <person name="Grigoriev I.V."/>
            <person name="Hibbett D.S."/>
            <person name="Martin F."/>
        </authorList>
    </citation>
    <scope>NUCLEOTIDE SEQUENCE [LARGE SCALE GENOMIC DNA]</scope>
    <source>
        <strain evidence="2">Foug A</strain>
    </source>
</reference>
<dbReference type="HOGENOM" id="CLU_1856476_0_0_1"/>
<dbReference type="EMBL" id="KN822020">
    <property type="protein sequence ID" value="KIM65798.1"/>
    <property type="molecule type" value="Genomic_DNA"/>
</dbReference>
<dbReference type="InParanoid" id="A0A0C2ZWF3"/>
<organism evidence="1 2">
    <name type="scientific">Scleroderma citrinum Foug A</name>
    <dbReference type="NCBI Taxonomy" id="1036808"/>
    <lineage>
        <taxon>Eukaryota</taxon>
        <taxon>Fungi</taxon>
        <taxon>Dikarya</taxon>
        <taxon>Basidiomycota</taxon>
        <taxon>Agaricomycotina</taxon>
        <taxon>Agaricomycetes</taxon>
        <taxon>Agaricomycetidae</taxon>
        <taxon>Boletales</taxon>
        <taxon>Sclerodermatineae</taxon>
        <taxon>Sclerodermataceae</taxon>
        <taxon>Scleroderma</taxon>
    </lineage>
</organism>
<evidence type="ECO:0000313" key="2">
    <source>
        <dbReference type="Proteomes" id="UP000053989"/>
    </source>
</evidence>
<proteinExistence type="predicted"/>
<name>A0A0C2ZWF3_9AGAM</name>
<protein>
    <submittedName>
        <fullName evidence="1">Uncharacterized protein</fullName>
    </submittedName>
</protein>
<gene>
    <name evidence="1" type="ORF">SCLCIDRAFT_1211785</name>
</gene>
<reference evidence="1 2" key="1">
    <citation type="submission" date="2014-04" db="EMBL/GenBank/DDBJ databases">
        <authorList>
            <consortium name="DOE Joint Genome Institute"/>
            <person name="Kuo A."/>
            <person name="Kohler A."/>
            <person name="Nagy L.G."/>
            <person name="Floudas D."/>
            <person name="Copeland A."/>
            <person name="Barry K.W."/>
            <person name="Cichocki N."/>
            <person name="Veneault-Fourrey C."/>
            <person name="LaButti K."/>
            <person name="Lindquist E.A."/>
            <person name="Lipzen A."/>
            <person name="Lundell T."/>
            <person name="Morin E."/>
            <person name="Murat C."/>
            <person name="Sun H."/>
            <person name="Tunlid A."/>
            <person name="Henrissat B."/>
            <person name="Grigoriev I.V."/>
            <person name="Hibbett D.S."/>
            <person name="Martin F."/>
            <person name="Nordberg H.P."/>
            <person name="Cantor M.N."/>
            <person name="Hua S.X."/>
        </authorList>
    </citation>
    <scope>NUCLEOTIDE SEQUENCE [LARGE SCALE GENOMIC DNA]</scope>
    <source>
        <strain evidence="1 2">Foug A</strain>
    </source>
</reference>
<sequence length="138" mass="15782">MSVRVAHGNADVGKVTSSAIQLQNIDEAICTTSVPTARRRQVPRMNERMHECCDHACHPHESETIRRRCDSLAWHNNDGNEARQRRSPTHDQDGWISHYKLNCNEIPNYQSVPLLKGPFRYYSSHVLALARVGHPLPY</sequence>